<evidence type="ECO:0000313" key="8">
    <source>
        <dbReference type="EMBL" id="PZG08962.1"/>
    </source>
</evidence>
<dbReference type="Pfam" id="PF07690">
    <property type="entry name" value="MFS_1"/>
    <property type="match status" value="1"/>
</dbReference>
<dbReference type="GO" id="GO:0005886">
    <property type="term" value="C:plasma membrane"/>
    <property type="evidence" value="ECO:0007669"/>
    <property type="project" value="UniProtKB-SubCell"/>
</dbReference>
<evidence type="ECO:0000259" key="7">
    <source>
        <dbReference type="PROSITE" id="PS50850"/>
    </source>
</evidence>
<dbReference type="Gene3D" id="1.20.1250.20">
    <property type="entry name" value="MFS general substrate transporter like domains"/>
    <property type="match status" value="2"/>
</dbReference>
<evidence type="ECO:0000256" key="6">
    <source>
        <dbReference type="SAM" id="Phobius"/>
    </source>
</evidence>
<dbReference type="GO" id="GO:0022857">
    <property type="term" value="F:transmembrane transporter activity"/>
    <property type="evidence" value="ECO:0007669"/>
    <property type="project" value="InterPro"/>
</dbReference>
<dbReference type="InterPro" id="IPR011701">
    <property type="entry name" value="MFS"/>
</dbReference>
<protein>
    <submittedName>
        <fullName evidence="8">MFS transporter</fullName>
    </submittedName>
</protein>
<evidence type="ECO:0000256" key="1">
    <source>
        <dbReference type="ARBA" id="ARBA00004651"/>
    </source>
</evidence>
<dbReference type="InterPro" id="IPR036259">
    <property type="entry name" value="MFS_trans_sf"/>
</dbReference>
<feature type="transmembrane region" description="Helical" evidence="6">
    <location>
        <begin position="333"/>
        <end position="356"/>
    </location>
</feature>
<gene>
    <name evidence="8" type="ORF">C1J01_38270</name>
</gene>
<organism evidence="8 9">
    <name type="scientific">Nonomuraea aridisoli</name>
    <dbReference type="NCBI Taxonomy" id="2070368"/>
    <lineage>
        <taxon>Bacteria</taxon>
        <taxon>Bacillati</taxon>
        <taxon>Actinomycetota</taxon>
        <taxon>Actinomycetes</taxon>
        <taxon>Streptosporangiales</taxon>
        <taxon>Streptosporangiaceae</taxon>
        <taxon>Nonomuraea</taxon>
    </lineage>
</organism>
<feature type="compositionally biased region" description="Low complexity" evidence="5">
    <location>
        <begin position="402"/>
        <end position="424"/>
    </location>
</feature>
<feature type="transmembrane region" description="Helical" evidence="6">
    <location>
        <begin position="273"/>
        <end position="292"/>
    </location>
</feature>
<feature type="transmembrane region" description="Helical" evidence="6">
    <location>
        <begin position="298"/>
        <end position="321"/>
    </location>
</feature>
<dbReference type="PANTHER" id="PTHR23542:SF1">
    <property type="entry name" value="MAJOR FACILITATOR SUPERFAMILY (MFS) PROFILE DOMAIN-CONTAINING PROTEIN"/>
    <property type="match status" value="1"/>
</dbReference>
<comment type="caution">
    <text evidence="8">The sequence shown here is derived from an EMBL/GenBank/DDBJ whole genome shotgun (WGS) entry which is preliminary data.</text>
</comment>
<evidence type="ECO:0000313" key="9">
    <source>
        <dbReference type="Proteomes" id="UP000249304"/>
    </source>
</evidence>
<evidence type="ECO:0000256" key="4">
    <source>
        <dbReference type="ARBA" id="ARBA00023136"/>
    </source>
</evidence>
<comment type="subcellular location">
    <subcellularLocation>
        <location evidence="1">Cell membrane</location>
        <topology evidence="1">Multi-pass membrane protein</topology>
    </subcellularLocation>
</comment>
<dbReference type="EMBL" id="POUD01000255">
    <property type="protein sequence ID" value="PZG08962.1"/>
    <property type="molecule type" value="Genomic_DNA"/>
</dbReference>
<reference evidence="8 9" key="1">
    <citation type="submission" date="2018-01" db="EMBL/GenBank/DDBJ databases">
        <title>Draft genome sequence of Nonomuraea sp. KC333.</title>
        <authorList>
            <person name="Sahin N."/>
            <person name="Saygin H."/>
            <person name="Ay H."/>
        </authorList>
    </citation>
    <scope>NUCLEOTIDE SEQUENCE [LARGE SCALE GENOMIC DNA]</scope>
    <source>
        <strain evidence="8 9">KC333</strain>
    </source>
</reference>
<dbReference type="InterPro" id="IPR020846">
    <property type="entry name" value="MFS_dom"/>
</dbReference>
<dbReference type="SUPFAM" id="SSF103473">
    <property type="entry name" value="MFS general substrate transporter"/>
    <property type="match status" value="1"/>
</dbReference>
<keyword evidence="2 6" id="KW-0812">Transmembrane</keyword>
<dbReference type="RefSeq" id="WP_111183861.1">
    <property type="nucleotide sequence ID" value="NZ_POUD01000255.1"/>
</dbReference>
<evidence type="ECO:0000256" key="3">
    <source>
        <dbReference type="ARBA" id="ARBA00022989"/>
    </source>
</evidence>
<feature type="transmembrane region" description="Helical" evidence="6">
    <location>
        <begin position="168"/>
        <end position="188"/>
    </location>
</feature>
<proteinExistence type="predicted"/>
<evidence type="ECO:0000256" key="5">
    <source>
        <dbReference type="SAM" id="MobiDB-lite"/>
    </source>
</evidence>
<feature type="transmembrane region" description="Helical" evidence="6">
    <location>
        <begin position="247"/>
        <end position="266"/>
    </location>
</feature>
<dbReference type="Proteomes" id="UP000249304">
    <property type="component" value="Unassembled WGS sequence"/>
</dbReference>
<dbReference type="PANTHER" id="PTHR23542">
    <property type="match status" value="1"/>
</dbReference>
<feature type="transmembrane region" description="Helical" evidence="6">
    <location>
        <begin position="43"/>
        <end position="64"/>
    </location>
</feature>
<dbReference type="OrthoDB" id="4229605at2"/>
<feature type="transmembrane region" description="Helical" evidence="6">
    <location>
        <begin position="209"/>
        <end position="227"/>
    </location>
</feature>
<keyword evidence="4 6" id="KW-0472">Membrane</keyword>
<feature type="transmembrane region" description="Helical" evidence="6">
    <location>
        <begin position="139"/>
        <end position="162"/>
    </location>
</feature>
<feature type="transmembrane region" description="Helical" evidence="6">
    <location>
        <begin position="362"/>
        <end position="383"/>
    </location>
</feature>
<feature type="transmembrane region" description="Helical" evidence="6">
    <location>
        <begin position="76"/>
        <end position="93"/>
    </location>
</feature>
<feature type="transmembrane region" description="Helical" evidence="6">
    <location>
        <begin position="99"/>
        <end position="119"/>
    </location>
</feature>
<accession>A0A2W2DA90</accession>
<dbReference type="PROSITE" id="PS50850">
    <property type="entry name" value="MFS"/>
    <property type="match status" value="1"/>
</dbReference>
<feature type="region of interest" description="Disordered" evidence="5">
    <location>
        <begin position="389"/>
        <end position="436"/>
    </location>
</feature>
<name>A0A2W2DA90_9ACTN</name>
<keyword evidence="3 6" id="KW-1133">Transmembrane helix</keyword>
<keyword evidence="9" id="KW-1185">Reference proteome</keyword>
<sequence>MALDSYRRLLRIPGVPTLLLVGLLARVPTTATGMALTLHVAVVMGLDFIPAGVITAASTIGNAIGSPLMGRMVDRYGLRPVLSVTTVAQAVFWSCAWSLPYWALVVTAVLAGLLALPVFSVTRQCLAALVPVEQRRTGFALDSMLVEVSYMVGPALAGAGIVTLGSGVTMIGIGAGLTVAGLVLILLNPPTRSAEELGEQGQRVPRRQWLTPSFVALLGTTAAATFVLTASELSLVATMEHAGETAWVGLAVAVWCVYSLVGGFVYGGLSRGFSPLLLIGAMGLLTIPVGLVDGGWQWVVLALLPAGLVCAPSLSSTVDVLSRWVPSAARGEAMGLHGTALMIGGAVSAPIAGAVIDSMGPSWAFAVAGLVAVIMVLAALPFWRSRPSAAPVPPQATPPSRVAASAVPDTAVPAPAAPAPAADAGESPVAAGAPGE</sequence>
<dbReference type="AlphaFoldDB" id="A0A2W2DA90"/>
<feature type="domain" description="Major facilitator superfamily (MFS) profile" evidence="7">
    <location>
        <begin position="1"/>
        <end position="192"/>
    </location>
</feature>
<evidence type="ECO:0000256" key="2">
    <source>
        <dbReference type="ARBA" id="ARBA00022692"/>
    </source>
</evidence>